<dbReference type="InterPro" id="IPR051045">
    <property type="entry name" value="TonB-dependent_transducer"/>
</dbReference>
<name>A0A1I6M0S5_9BACT</name>
<dbReference type="PANTHER" id="PTHR33446:SF2">
    <property type="entry name" value="PROTEIN TONB"/>
    <property type="match status" value="1"/>
</dbReference>
<dbReference type="NCBIfam" id="TIGR01352">
    <property type="entry name" value="tonB_Cterm"/>
    <property type="match status" value="1"/>
</dbReference>
<accession>A0A1I6M0S5</accession>
<feature type="domain" description="TonB C-terminal" evidence="11">
    <location>
        <begin position="365"/>
        <end position="453"/>
    </location>
</feature>
<evidence type="ECO:0000256" key="8">
    <source>
        <dbReference type="ARBA" id="ARBA00022989"/>
    </source>
</evidence>
<dbReference type="GO" id="GO:0015891">
    <property type="term" value="P:siderophore transport"/>
    <property type="evidence" value="ECO:0007669"/>
    <property type="project" value="InterPro"/>
</dbReference>
<dbReference type="PRINTS" id="PR01374">
    <property type="entry name" value="TONBPROTEIN"/>
</dbReference>
<keyword evidence="9" id="KW-0472">Membrane</keyword>
<evidence type="ECO:0000256" key="5">
    <source>
        <dbReference type="ARBA" id="ARBA00022519"/>
    </source>
</evidence>
<keyword evidence="13" id="KW-1185">Reference proteome</keyword>
<comment type="subcellular location">
    <subcellularLocation>
        <location evidence="1">Cell inner membrane</location>
        <topology evidence="1">Single-pass membrane protein</topology>
        <orientation evidence="1">Periplasmic side</orientation>
    </subcellularLocation>
</comment>
<reference evidence="12 13" key="1">
    <citation type="submission" date="2016-10" db="EMBL/GenBank/DDBJ databases">
        <authorList>
            <person name="de Groot N.N."/>
        </authorList>
    </citation>
    <scope>NUCLEOTIDE SEQUENCE [LARGE SCALE GENOMIC DNA]</scope>
    <source>
        <strain evidence="12 13">DSM 21001</strain>
    </source>
</reference>
<feature type="compositionally biased region" description="Basic residues" evidence="10">
    <location>
        <begin position="260"/>
        <end position="271"/>
    </location>
</feature>
<dbReference type="EMBL" id="FOZL01000001">
    <property type="protein sequence ID" value="SFS09092.1"/>
    <property type="molecule type" value="Genomic_DNA"/>
</dbReference>
<organism evidence="12 13">
    <name type="scientific">Granulicella pectinivorans</name>
    <dbReference type="NCBI Taxonomy" id="474950"/>
    <lineage>
        <taxon>Bacteria</taxon>
        <taxon>Pseudomonadati</taxon>
        <taxon>Acidobacteriota</taxon>
        <taxon>Terriglobia</taxon>
        <taxon>Terriglobales</taxon>
        <taxon>Acidobacteriaceae</taxon>
        <taxon>Granulicella</taxon>
    </lineage>
</organism>
<sequence>MLQPLQLQEVSDRYPSEIAELRDFLLKAGSVPATEQSLPAIVLRLQRDRAFHRDLTSHLWVVIHLADRTISYADLLGILAIASAGPQFAAHAHEDDAHALLKFVMEARRALDHGAGPGTDHAVVPSLVDPVPLRQTQPVHPPPVFIAPVPPAHPAQLAIAREEENGVWQTRTSPIRFSSLDNEEPENARRPVLWIAAVCVLVALSVGLYHFRAALYRSASTTPELSPAPVAKEANPTPAPSATVSPAIPQVIPAPPTTAAHHHPAKKHLPARSHVATASPAPAPPFTAAAPPHPATSQPPPPRPNPAAIAKTTPKPAPAAANSSESDRSHIALTTQPPRLERRTPEQRAELNPGTLNSTIHATTLGAGASSVLYSPVPAYPQAASDAHVQGEVKVQAHVDPQGNVASVRVISGPPLLREAALEAAQRWRYRPNMEDGEPNSMSVITVFAFHLP</sequence>
<dbReference type="PROSITE" id="PS52015">
    <property type="entry name" value="TONB_CTD"/>
    <property type="match status" value="1"/>
</dbReference>
<feature type="compositionally biased region" description="Low complexity" evidence="10">
    <location>
        <begin position="306"/>
        <end position="322"/>
    </location>
</feature>
<evidence type="ECO:0000256" key="4">
    <source>
        <dbReference type="ARBA" id="ARBA00022475"/>
    </source>
</evidence>
<dbReference type="OrthoDB" id="9816142at2"/>
<proteinExistence type="inferred from homology"/>
<gene>
    <name evidence="12" type="ORF">SAMN05421771_1591</name>
</gene>
<comment type="similarity">
    <text evidence="2">Belongs to the TonB family.</text>
</comment>
<evidence type="ECO:0000256" key="1">
    <source>
        <dbReference type="ARBA" id="ARBA00004383"/>
    </source>
</evidence>
<evidence type="ECO:0000256" key="2">
    <source>
        <dbReference type="ARBA" id="ARBA00006555"/>
    </source>
</evidence>
<dbReference type="GO" id="GO:0015031">
    <property type="term" value="P:protein transport"/>
    <property type="evidence" value="ECO:0007669"/>
    <property type="project" value="UniProtKB-KW"/>
</dbReference>
<dbReference type="Proteomes" id="UP000199024">
    <property type="component" value="Unassembled WGS sequence"/>
</dbReference>
<dbReference type="GO" id="GO:0031992">
    <property type="term" value="F:energy transducer activity"/>
    <property type="evidence" value="ECO:0007669"/>
    <property type="project" value="InterPro"/>
</dbReference>
<dbReference type="AlphaFoldDB" id="A0A1I6M0S5"/>
<evidence type="ECO:0000313" key="12">
    <source>
        <dbReference type="EMBL" id="SFS09092.1"/>
    </source>
</evidence>
<evidence type="ECO:0000259" key="11">
    <source>
        <dbReference type="PROSITE" id="PS52015"/>
    </source>
</evidence>
<evidence type="ECO:0000256" key="3">
    <source>
        <dbReference type="ARBA" id="ARBA00022448"/>
    </source>
</evidence>
<evidence type="ECO:0000256" key="6">
    <source>
        <dbReference type="ARBA" id="ARBA00022692"/>
    </source>
</evidence>
<dbReference type="GO" id="GO:0030288">
    <property type="term" value="C:outer membrane-bounded periplasmic space"/>
    <property type="evidence" value="ECO:0007669"/>
    <property type="project" value="InterPro"/>
</dbReference>
<dbReference type="InterPro" id="IPR037682">
    <property type="entry name" value="TonB_C"/>
</dbReference>
<dbReference type="GO" id="GO:0098797">
    <property type="term" value="C:plasma membrane protein complex"/>
    <property type="evidence" value="ECO:0007669"/>
    <property type="project" value="TreeGrafter"/>
</dbReference>
<keyword evidence="7" id="KW-0653">Protein transport</keyword>
<evidence type="ECO:0000256" key="9">
    <source>
        <dbReference type="ARBA" id="ARBA00023136"/>
    </source>
</evidence>
<evidence type="ECO:0000313" key="13">
    <source>
        <dbReference type="Proteomes" id="UP000199024"/>
    </source>
</evidence>
<evidence type="ECO:0000256" key="10">
    <source>
        <dbReference type="SAM" id="MobiDB-lite"/>
    </source>
</evidence>
<feature type="compositionally biased region" description="Low complexity" evidence="10">
    <location>
        <begin position="234"/>
        <end position="247"/>
    </location>
</feature>
<dbReference type="InterPro" id="IPR006260">
    <property type="entry name" value="TonB/TolA_C"/>
</dbReference>
<keyword evidence="5" id="KW-0997">Cell inner membrane</keyword>
<dbReference type="PANTHER" id="PTHR33446">
    <property type="entry name" value="PROTEIN TONB-RELATED"/>
    <property type="match status" value="1"/>
</dbReference>
<feature type="compositionally biased region" description="Basic and acidic residues" evidence="10">
    <location>
        <begin position="339"/>
        <end position="349"/>
    </location>
</feature>
<keyword evidence="4" id="KW-1003">Cell membrane</keyword>
<dbReference type="GO" id="GO:0055085">
    <property type="term" value="P:transmembrane transport"/>
    <property type="evidence" value="ECO:0007669"/>
    <property type="project" value="InterPro"/>
</dbReference>
<feature type="region of interest" description="Disordered" evidence="10">
    <location>
        <begin position="223"/>
        <end position="358"/>
    </location>
</feature>
<keyword evidence="8" id="KW-1133">Transmembrane helix</keyword>
<dbReference type="SUPFAM" id="SSF74653">
    <property type="entry name" value="TolA/TonB C-terminal domain"/>
    <property type="match status" value="1"/>
</dbReference>
<dbReference type="Gene3D" id="3.30.1150.10">
    <property type="match status" value="1"/>
</dbReference>
<keyword evidence="6" id="KW-0812">Transmembrane</keyword>
<dbReference type="STRING" id="474950.SAMN05421771_1591"/>
<dbReference type="Pfam" id="PF03544">
    <property type="entry name" value="TonB_C"/>
    <property type="match status" value="1"/>
</dbReference>
<dbReference type="RefSeq" id="WP_089838214.1">
    <property type="nucleotide sequence ID" value="NZ_FOZL01000001.1"/>
</dbReference>
<feature type="compositionally biased region" description="Pro residues" evidence="10">
    <location>
        <begin position="281"/>
        <end position="305"/>
    </location>
</feature>
<keyword evidence="3" id="KW-0813">Transport</keyword>
<evidence type="ECO:0000256" key="7">
    <source>
        <dbReference type="ARBA" id="ARBA00022927"/>
    </source>
</evidence>
<protein>
    <submittedName>
        <fullName evidence="12">TonB family C-terminal domain-containing protein</fullName>
    </submittedName>
</protein>
<dbReference type="InterPro" id="IPR003538">
    <property type="entry name" value="TonB"/>
</dbReference>